<name>B1IFH5_CLOBK</name>
<reference evidence="1 2" key="1">
    <citation type="journal article" date="2007" name="PLoS ONE">
        <title>Analysis of the neurotoxin complex genes in Clostridium botulinum A1-A4 and B1 strains: BoNT/A3, /Ba4 and /B1 clusters are located within plasmids.</title>
        <authorList>
            <person name="Smith T.J."/>
            <person name="Hill K.K."/>
            <person name="Foley B.T."/>
            <person name="Detter J.C."/>
            <person name="Munk A.C."/>
            <person name="Bruce D.C."/>
            <person name="Doggett N.A."/>
            <person name="Smith L.A."/>
            <person name="Marks J.D."/>
            <person name="Xie G."/>
            <person name="Brettin T.S."/>
        </authorList>
    </citation>
    <scope>NUCLEOTIDE SEQUENCE [LARGE SCALE GENOMIC DNA]</scope>
    <source>
        <strain evidence="2">Okra / Type B1</strain>
    </source>
</reference>
<accession>B1IFH5</accession>
<evidence type="ECO:0000313" key="1">
    <source>
        <dbReference type="EMBL" id="ACA46145.1"/>
    </source>
</evidence>
<proteinExistence type="predicted"/>
<organism evidence="1 2">
    <name type="scientific">Clostridium botulinum (strain Okra / Type B1)</name>
    <dbReference type="NCBI Taxonomy" id="498213"/>
    <lineage>
        <taxon>Bacteria</taxon>
        <taxon>Bacillati</taxon>
        <taxon>Bacillota</taxon>
        <taxon>Clostridia</taxon>
        <taxon>Eubacteriales</taxon>
        <taxon>Clostridiaceae</taxon>
        <taxon>Clostridium</taxon>
    </lineage>
</organism>
<gene>
    <name evidence="1" type="ordered locus">CLD_1183</name>
</gene>
<dbReference type="Proteomes" id="UP000008541">
    <property type="component" value="Chromosome"/>
</dbReference>
<protein>
    <submittedName>
        <fullName evidence="1">Uncharacterized protein</fullName>
    </submittedName>
</protein>
<evidence type="ECO:0000313" key="2">
    <source>
        <dbReference type="Proteomes" id="UP000008541"/>
    </source>
</evidence>
<dbReference type="EMBL" id="CP000939">
    <property type="protein sequence ID" value="ACA46145.1"/>
    <property type="molecule type" value="Genomic_DNA"/>
</dbReference>
<dbReference type="KEGG" id="cbb:CLD_1183"/>
<sequence length="44" mass="5015">MAEGKGLAKVFSGFAQNMCRAVTWKSGELHRYTEVAYYLFVLLK</sequence>
<dbReference type="HOGENOM" id="CLU_3214328_0_0_9"/>
<dbReference type="AlphaFoldDB" id="B1IFH5"/>